<comment type="caution">
    <text evidence="2">The sequence shown here is derived from an EMBL/GenBank/DDBJ whole genome shotgun (WGS) entry which is preliminary data.</text>
</comment>
<evidence type="ECO:0000313" key="3">
    <source>
        <dbReference type="Proteomes" id="UP000224634"/>
    </source>
</evidence>
<dbReference type="Proteomes" id="UP000224634">
    <property type="component" value="Unassembled WGS sequence"/>
</dbReference>
<keyword evidence="1" id="KW-0812">Transmembrane</keyword>
<sequence length="200" mass="21942">MEMETKESAARKSCINPKPGIVQCQTQYMGVLLQAEQIPLSHNMLTGFFTWILLAGYLVLPGTFTTLQKSAITESGGETGFAKEIVARAIQNPPLIGVGTTCCVVGAIGMVWLWARWHGVITWVINRLIMPSLLNSFIGLINTIINVYTAKDGHWSVMAIVTATATALLTVAMLASLILYNFFLLRQIREDHEAQVNAMS</sequence>
<accession>A0A2B7WQ24</accession>
<dbReference type="OrthoDB" id="3254104at2759"/>
<keyword evidence="1" id="KW-0472">Membrane</keyword>
<keyword evidence="3" id="KW-1185">Reference proteome</keyword>
<keyword evidence="1" id="KW-1133">Transmembrane helix</keyword>
<feature type="transmembrane region" description="Helical" evidence="1">
    <location>
        <begin position="43"/>
        <end position="60"/>
    </location>
</feature>
<dbReference type="AlphaFoldDB" id="A0A2B7WQ24"/>
<reference evidence="2 3" key="1">
    <citation type="submission" date="2017-10" db="EMBL/GenBank/DDBJ databases">
        <title>Comparative genomics in systemic dimorphic fungi from Ajellomycetaceae.</title>
        <authorList>
            <person name="Munoz J.F."/>
            <person name="Mcewen J.G."/>
            <person name="Clay O.K."/>
            <person name="Cuomo C.A."/>
        </authorList>
    </citation>
    <scope>NUCLEOTIDE SEQUENCE [LARGE SCALE GENOMIC DNA]</scope>
    <source>
        <strain evidence="2 3">UAMH7299</strain>
    </source>
</reference>
<evidence type="ECO:0000256" key="1">
    <source>
        <dbReference type="SAM" id="Phobius"/>
    </source>
</evidence>
<proteinExistence type="predicted"/>
<organism evidence="2 3">
    <name type="scientific">Polytolypa hystricis (strain UAMH7299)</name>
    <dbReference type="NCBI Taxonomy" id="1447883"/>
    <lineage>
        <taxon>Eukaryota</taxon>
        <taxon>Fungi</taxon>
        <taxon>Dikarya</taxon>
        <taxon>Ascomycota</taxon>
        <taxon>Pezizomycotina</taxon>
        <taxon>Eurotiomycetes</taxon>
        <taxon>Eurotiomycetidae</taxon>
        <taxon>Onygenales</taxon>
        <taxon>Onygenales incertae sedis</taxon>
        <taxon>Polytolypa</taxon>
    </lineage>
</organism>
<feature type="transmembrane region" description="Helical" evidence="1">
    <location>
        <begin position="127"/>
        <end position="149"/>
    </location>
</feature>
<evidence type="ECO:0000313" key="2">
    <source>
        <dbReference type="EMBL" id="PGG98659.1"/>
    </source>
</evidence>
<gene>
    <name evidence="2" type="ORF">AJ80_09496</name>
</gene>
<dbReference type="EMBL" id="PDNA01000288">
    <property type="protein sequence ID" value="PGG98659.1"/>
    <property type="molecule type" value="Genomic_DNA"/>
</dbReference>
<feature type="transmembrane region" description="Helical" evidence="1">
    <location>
        <begin position="155"/>
        <end position="180"/>
    </location>
</feature>
<name>A0A2B7WQ24_POLH7</name>
<feature type="transmembrane region" description="Helical" evidence="1">
    <location>
        <begin position="95"/>
        <end position="115"/>
    </location>
</feature>
<protein>
    <submittedName>
        <fullName evidence="2">Uncharacterized protein</fullName>
    </submittedName>
</protein>